<keyword evidence="4 7" id="KW-0812">Transmembrane</keyword>
<sequence>MNFLISILVALVIGWVGDMLVKGSMPGGIIGSIIAGFAGAWLGHGLFGTWGPKIQEFAIIPAIIGAAIVVFIVQLVMKKMGGSKNRAAHR</sequence>
<dbReference type="PANTHER" id="PTHR33884">
    <property type="entry name" value="UPF0410 PROTEIN YMGE"/>
    <property type="match status" value="1"/>
</dbReference>
<accession>A0A7X2V702</accession>
<comment type="similarity">
    <text evidence="2">Belongs to the UPF0410 family.</text>
</comment>
<feature type="transmembrane region" description="Helical" evidence="7">
    <location>
        <begin position="57"/>
        <end position="77"/>
    </location>
</feature>
<evidence type="ECO:0000256" key="5">
    <source>
        <dbReference type="ARBA" id="ARBA00022989"/>
    </source>
</evidence>
<dbReference type="EMBL" id="WMIB01000033">
    <property type="protein sequence ID" value="MTH55604.1"/>
    <property type="molecule type" value="Genomic_DNA"/>
</dbReference>
<evidence type="ECO:0000256" key="4">
    <source>
        <dbReference type="ARBA" id="ARBA00022692"/>
    </source>
</evidence>
<reference evidence="8 9" key="1">
    <citation type="journal article" date="2017" name="Int. J. Syst. Evol. Microbiol.">
        <title>Bacillus mangrovi sp. nov., isolated from a sediment sample from a mangrove forest.</title>
        <authorList>
            <person name="Gupta V."/>
            <person name="Singh P.K."/>
            <person name="Korpole S."/>
            <person name="Tanuku N.R.S."/>
            <person name="Pinnaka A.K."/>
        </authorList>
    </citation>
    <scope>NUCLEOTIDE SEQUENCE [LARGE SCALE GENOMIC DNA]</scope>
    <source>
        <strain evidence="8 9">KCTC 33872</strain>
    </source>
</reference>
<dbReference type="GO" id="GO:0005886">
    <property type="term" value="C:plasma membrane"/>
    <property type="evidence" value="ECO:0007669"/>
    <property type="project" value="UniProtKB-SubCell"/>
</dbReference>
<evidence type="ECO:0000256" key="2">
    <source>
        <dbReference type="ARBA" id="ARBA00011006"/>
    </source>
</evidence>
<keyword evidence="3" id="KW-1003">Cell membrane</keyword>
<evidence type="ECO:0000256" key="1">
    <source>
        <dbReference type="ARBA" id="ARBA00004651"/>
    </source>
</evidence>
<keyword evidence="9" id="KW-1185">Reference proteome</keyword>
<dbReference type="InterPro" id="IPR007341">
    <property type="entry name" value="Transgly_assoc"/>
</dbReference>
<evidence type="ECO:0000256" key="6">
    <source>
        <dbReference type="ARBA" id="ARBA00023136"/>
    </source>
</evidence>
<organism evidence="8 9">
    <name type="scientific">Metabacillus mangrovi</name>
    <dbReference type="NCBI Taxonomy" id="1491830"/>
    <lineage>
        <taxon>Bacteria</taxon>
        <taxon>Bacillati</taxon>
        <taxon>Bacillota</taxon>
        <taxon>Bacilli</taxon>
        <taxon>Bacillales</taxon>
        <taxon>Bacillaceae</taxon>
        <taxon>Metabacillus</taxon>
    </lineage>
</organism>
<dbReference type="PANTHER" id="PTHR33884:SF3">
    <property type="entry name" value="UPF0410 PROTEIN YMGE"/>
    <property type="match status" value="1"/>
</dbReference>
<name>A0A7X2V702_9BACI</name>
<gene>
    <name evidence="8" type="ORF">GKZ89_19605</name>
</gene>
<feature type="transmembrane region" description="Helical" evidence="7">
    <location>
        <begin position="29"/>
        <end position="50"/>
    </location>
</feature>
<evidence type="ECO:0000256" key="3">
    <source>
        <dbReference type="ARBA" id="ARBA00022475"/>
    </source>
</evidence>
<dbReference type="AlphaFoldDB" id="A0A7X2V702"/>
<comment type="subcellular location">
    <subcellularLocation>
        <location evidence="1">Cell membrane</location>
        <topology evidence="1">Multi-pass membrane protein</topology>
    </subcellularLocation>
</comment>
<dbReference type="RefSeq" id="WP_155114100.1">
    <property type="nucleotide sequence ID" value="NZ_WMIB01000033.1"/>
</dbReference>
<evidence type="ECO:0000256" key="7">
    <source>
        <dbReference type="SAM" id="Phobius"/>
    </source>
</evidence>
<protein>
    <submittedName>
        <fullName evidence="8">GlsB/YeaQ/YmgE family stress response membrane protein</fullName>
    </submittedName>
</protein>
<keyword evidence="5 7" id="KW-1133">Transmembrane helix</keyword>
<comment type="caution">
    <text evidence="8">The sequence shown here is derived from an EMBL/GenBank/DDBJ whole genome shotgun (WGS) entry which is preliminary data.</text>
</comment>
<proteinExistence type="inferred from homology"/>
<keyword evidence="6 7" id="KW-0472">Membrane</keyword>
<evidence type="ECO:0000313" key="8">
    <source>
        <dbReference type="EMBL" id="MTH55604.1"/>
    </source>
</evidence>
<evidence type="ECO:0000313" key="9">
    <source>
        <dbReference type="Proteomes" id="UP000434639"/>
    </source>
</evidence>
<dbReference type="Proteomes" id="UP000434639">
    <property type="component" value="Unassembled WGS sequence"/>
</dbReference>
<dbReference type="Pfam" id="PF04226">
    <property type="entry name" value="Transgly_assoc"/>
    <property type="match status" value="1"/>
</dbReference>